<reference evidence="2" key="1">
    <citation type="submission" date="2015-05" db="UniProtKB">
        <authorList>
            <consortium name="EnsemblMetazoa"/>
        </authorList>
    </citation>
    <scope>IDENTIFICATION</scope>
</reference>
<dbReference type="VEuPathDB" id="VectorBase:RPRC009700"/>
<dbReference type="AlphaFoldDB" id="T1I080"/>
<organism evidence="2 3">
    <name type="scientific">Rhodnius prolixus</name>
    <name type="common">Triatomid bug</name>
    <dbReference type="NCBI Taxonomy" id="13249"/>
    <lineage>
        <taxon>Eukaryota</taxon>
        <taxon>Metazoa</taxon>
        <taxon>Ecdysozoa</taxon>
        <taxon>Arthropoda</taxon>
        <taxon>Hexapoda</taxon>
        <taxon>Insecta</taxon>
        <taxon>Pterygota</taxon>
        <taxon>Neoptera</taxon>
        <taxon>Paraneoptera</taxon>
        <taxon>Hemiptera</taxon>
        <taxon>Heteroptera</taxon>
        <taxon>Panheteroptera</taxon>
        <taxon>Cimicomorpha</taxon>
        <taxon>Reduviidae</taxon>
        <taxon>Triatominae</taxon>
        <taxon>Rhodnius</taxon>
    </lineage>
</organism>
<name>T1I080_RHOPR</name>
<dbReference type="InParanoid" id="T1I080"/>
<feature type="compositionally biased region" description="Acidic residues" evidence="1">
    <location>
        <begin position="127"/>
        <end position="140"/>
    </location>
</feature>
<evidence type="ECO:0000256" key="1">
    <source>
        <dbReference type="SAM" id="MobiDB-lite"/>
    </source>
</evidence>
<feature type="compositionally biased region" description="Acidic residues" evidence="1">
    <location>
        <begin position="51"/>
        <end position="89"/>
    </location>
</feature>
<protein>
    <submittedName>
        <fullName evidence="2">Uncharacterized protein</fullName>
    </submittedName>
</protein>
<evidence type="ECO:0000313" key="3">
    <source>
        <dbReference type="Proteomes" id="UP000015103"/>
    </source>
</evidence>
<dbReference type="EnsemblMetazoa" id="RPRC009700-RA">
    <property type="protein sequence ID" value="RPRC009700-PA"/>
    <property type="gene ID" value="RPRC009700"/>
</dbReference>
<feature type="compositionally biased region" description="Basic and acidic residues" evidence="1">
    <location>
        <begin position="111"/>
        <end position="126"/>
    </location>
</feature>
<accession>T1I080</accession>
<sequence length="294" mass="34617">MNYVAKPQGFHYLTRPCETFPEENQYVIGEVGEEEEIAFEREILDEMLEEMTTEEEEEEMSEEEMMTEEEMIQEEEFLHEEEEEEEEVLEAPSLPEEKMMAEEEMVAKEEVVAEEKMSHEETRETTEESEEESELEDSEEESTKSSTDTLPSTLIENIYYQLGESSISRKLDEKSIQLLKVKPVSSDSQDLVGKNKIDVQFKQNMLPPTRFLRKVGLNLIENELSIKQCFRNLLRCPDEEDTRLLDLQRMSSRNEDNQKSSEQEESCIDCSKSINREQKIEDYIEKELRVPFKK</sequence>
<keyword evidence="3" id="KW-1185">Reference proteome</keyword>
<feature type="region of interest" description="Disordered" evidence="1">
    <location>
        <begin position="51"/>
        <end position="98"/>
    </location>
</feature>
<dbReference type="EMBL" id="ACPB03018330">
    <property type="status" value="NOT_ANNOTATED_CDS"/>
    <property type="molecule type" value="Genomic_DNA"/>
</dbReference>
<proteinExistence type="predicted"/>
<evidence type="ECO:0000313" key="2">
    <source>
        <dbReference type="EnsemblMetazoa" id="RPRC009700-PA"/>
    </source>
</evidence>
<dbReference type="HOGENOM" id="CLU_947696_0_0_1"/>
<feature type="region of interest" description="Disordered" evidence="1">
    <location>
        <begin position="111"/>
        <end position="150"/>
    </location>
</feature>
<dbReference type="Proteomes" id="UP000015103">
    <property type="component" value="Unassembled WGS sequence"/>
</dbReference>